<organism evidence="1 2">
    <name type="scientific">Anaeromicropila herbilytica</name>
    <dbReference type="NCBI Taxonomy" id="2785025"/>
    <lineage>
        <taxon>Bacteria</taxon>
        <taxon>Bacillati</taxon>
        <taxon>Bacillota</taxon>
        <taxon>Clostridia</taxon>
        <taxon>Lachnospirales</taxon>
        <taxon>Lachnospiraceae</taxon>
        <taxon>Anaeromicropila</taxon>
    </lineage>
</organism>
<dbReference type="EMBL" id="AP024169">
    <property type="protein sequence ID" value="BCN30121.1"/>
    <property type="molecule type" value="Genomic_DNA"/>
</dbReference>
<accession>A0A7R7EK73</accession>
<sequence>MLFYLDDSNKKQLNSVKRINLASINWREKDLEDLIAHNISKIVSESSLMTIFQERKGKEEPDIMALDRSGSLYLFELKRWKSDKENLLQVLRYGQIFGQSDYNVLNDLYNKHGKKGKELIDDHKEYFNLGKDEEIRKEDFNKKQHFLIITDGTDTETRQAINYWKTTGLWIDAIIYRVYETLNGGKLIEFNTYSPEEDVIEFEEGCYILNTNTKNTQEDDKDMIQNKKAAAYYDPWKTKINKIQKGDKVFLYRNATGIVAMGKGSGIVKKKNYHNLHTEVNEEYYTELEEFMILKTPLKPDEIKQITGVNYRFMSTMFGVGQENGNKIWEYIIKNSI</sequence>
<keyword evidence="2" id="KW-1185">Reference proteome</keyword>
<dbReference type="AlphaFoldDB" id="A0A7R7EK73"/>
<gene>
    <name evidence="1" type="ORF">bsdtb5_14160</name>
</gene>
<dbReference type="KEGG" id="ahb:bsdtb5_14160"/>
<name>A0A7R7EK73_9FIRM</name>
<dbReference type="GO" id="GO:0003676">
    <property type="term" value="F:nucleic acid binding"/>
    <property type="evidence" value="ECO:0007669"/>
    <property type="project" value="InterPro"/>
</dbReference>
<reference evidence="1 2" key="1">
    <citation type="submission" date="2020-11" db="EMBL/GenBank/DDBJ databases">
        <title>Draft genome sequencing of a Lachnospiraceae strain isolated from anoxic soil subjected to BSD treatment.</title>
        <authorList>
            <person name="Uek A."/>
            <person name="Tonouchi A."/>
        </authorList>
    </citation>
    <scope>NUCLEOTIDE SEQUENCE [LARGE SCALE GENOMIC DNA]</scope>
    <source>
        <strain evidence="1 2">TB5</strain>
    </source>
</reference>
<evidence type="ECO:0008006" key="3">
    <source>
        <dbReference type="Google" id="ProtNLM"/>
    </source>
</evidence>
<proteinExistence type="predicted"/>
<protein>
    <recommendedName>
        <fullName evidence="3">EVE domain-containing protein</fullName>
    </recommendedName>
</protein>
<evidence type="ECO:0000313" key="2">
    <source>
        <dbReference type="Proteomes" id="UP000595897"/>
    </source>
</evidence>
<dbReference type="SUPFAM" id="SSF88697">
    <property type="entry name" value="PUA domain-like"/>
    <property type="match status" value="1"/>
</dbReference>
<dbReference type="Gene3D" id="3.40.1350.10">
    <property type="match status" value="1"/>
</dbReference>
<dbReference type="Proteomes" id="UP000595897">
    <property type="component" value="Chromosome"/>
</dbReference>
<dbReference type="RefSeq" id="WP_271715367.1">
    <property type="nucleotide sequence ID" value="NZ_AP024169.1"/>
</dbReference>
<evidence type="ECO:0000313" key="1">
    <source>
        <dbReference type="EMBL" id="BCN30121.1"/>
    </source>
</evidence>
<dbReference type="InterPro" id="IPR015947">
    <property type="entry name" value="PUA-like_sf"/>
</dbReference>
<dbReference type="InterPro" id="IPR011856">
    <property type="entry name" value="tRNA_endonuc-like_dom_sf"/>
</dbReference>